<organism evidence="2 3">
    <name type="scientific">Marinomonas mediterranea (strain ATCC 700492 / JCM 21426 / NBRC 103028 / MMB-1)</name>
    <dbReference type="NCBI Taxonomy" id="717774"/>
    <lineage>
        <taxon>Bacteria</taxon>
        <taxon>Pseudomonadati</taxon>
        <taxon>Pseudomonadota</taxon>
        <taxon>Gammaproteobacteria</taxon>
        <taxon>Oceanospirillales</taxon>
        <taxon>Oceanospirillaceae</taxon>
        <taxon>Marinomonas</taxon>
    </lineage>
</organism>
<reference evidence="2 3" key="1">
    <citation type="journal article" date="2012" name="Stand. Genomic Sci.">
        <title>Complete genome sequence of the melanogenic marine bacterium Marinomonas mediterranea type strain (MMB-1(T)).</title>
        <authorList>
            <person name="Lucas-Elio P."/>
            <person name="Goodwin L."/>
            <person name="Woyke T."/>
            <person name="Pitluck S."/>
            <person name="Nolan M."/>
            <person name="Kyrpides N.C."/>
            <person name="Detter J.C."/>
            <person name="Copeland A."/>
            <person name="Teshima H."/>
            <person name="Bruce D."/>
            <person name="Detter C."/>
            <person name="Tapia R."/>
            <person name="Han S."/>
            <person name="Land M.L."/>
            <person name="Ivanova N."/>
            <person name="Mikhailova N."/>
            <person name="Johnston A.W."/>
            <person name="Sanchez-Amat A."/>
        </authorList>
    </citation>
    <scope>NUCLEOTIDE SEQUENCE [LARGE SCALE GENOMIC DNA]</scope>
    <source>
        <strain evidence="3">ATCC 700492 / JCM 21426 / NBRC 103028 / MMB-1</strain>
    </source>
</reference>
<name>F2JW13_MARM1</name>
<sequence>MAQANFEYEAIRYLVDKCGLYESVYQGEQQVMVRNSSPLCLDIKELLAEIKKWAIDSGKAFGNTCPNGMSLSNRVFCYDITEYNGTYLAAFWNEVPKGKRGVGTLPKDKPVKDQVPSNAKISPSDIPGYMTYFLFAPKYNNMFLPIKLRQPGETANNLATSNMKQYLLNYIRDHSEYRIKSENGSYTFSDKPRGTKNRLPHSSLTPRLDWTKVKDDADLETVFANASSVTKLTYKFNQPDKIKSKANKRLFSIKQAVQDVKDHDKHLDPRREIEMIIPVTGISKQELDELVRDFEEYDKTQAFNVGFKLQKDSREYWLDKTYRKKDGRLMVMVQPKNNDFPILKDLHQKLFSELENFLAS</sequence>
<protein>
    <submittedName>
        <fullName evidence="2">Uncharacterized protein</fullName>
    </submittedName>
</protein>
<dbReference type="Proteomes" id="UP000001062">
    <property type="component" value="Chromosome"/>
</dbReference>
<evidence type="ECO:0000313" key="3">
    <source>
        <dbReference type="Proteomes" id="UP000001062"/>
    </source>
</evidence>
<proteinExistence type="predicted"/>
<dbReference type="RefSeq" id="WP_013662803.1">
    <property type="nucleotide sequence ID" value="NC_015276.1"/>
</dbReference>
<evidence type="ECO:0000313" key="2">
    <source>
        <dbReference type="EMBL" id="ADZ92901.1"/>
    </source>
</evidence>
<dbReference type="KEGG" id="mme:Marme_3690"/>
<feature type="region of interest" description="Disordered" evidence="1">
    <location>
        <begin position="183"/>
        <end position="202"/>
    </location>
</feature>
<dbReference type="PATRIC" id="fig|717774.3.peg.3802"/>
<dbReference type="OrthoDB" id="6120708at2"/>
<evidence type="ECO:0000256" key="1">
    <source>
        <dbReference type="SAM" id="MobiDB-lite"/>
    </source>
</evidence>
<dbReference type="HOGENOM" id="CLU_769030_0_0_6"/>
<dbReference type="eggNOG" id="ENOG5033427">
    <property type="taxonomic scope" value="Bacteria"/>
</dbReference>
<dbReference type="STRING" id="717774.Marme_3690"/>
<accession>F2JW13</accession>
<gene>
    <name evidence="2" type="ordered locus">Marme_3690</name>
</gene>
<keyword evidence="3" id="KW-1185">Reference proteome</keyword>
<dbReference type="AlphaFoldDB" id="F2JW13"/>
<dbReference type="EMBL" id="CP002583">
    <property type="protein sequence ID" value="ADZ92901.1"/>
    <property type="molecule type" value="Genomic_DNA"/>
</dbReference>